<reference evidence="3" key="1">
    <citation type="journal article" date="2013" name="Proc. Natl. Acad. Sci. U.S.A.">
        <title>Genome structure and metabolic features in the red seaweed Chondrus crispus shed light on evolution of the Archaeplastida.</title>
        <authorList>
            <person name="Collen J."/>
            <person name="Porcel B."/>
            <person name="Carre W."/>
            <person name="Ball S.G."/>
            <person name="Chaparro C."/>
            <person name="Tonon T."/>
            <person name="Barbeyron T."/>
            <person name="Michel G."/>
            <person name="Noel B."/>
            <person name="Valentin K."/>
            <person name="Elias M."/>
            <person name="Artiguenave F."/>
            <person name="Arun A."/>
            <person name="Aury J.M."/>
            <person name="Barbosa-Neto J.F."/>
            <person name="Bothwell J.H."/>
            <person name="Bouget F.Y."/>
            <person name="Brillet L."/>
            <person name="Cabello-Hurtado F."/>
            <person name="Capella-Gutierrez S."/>
            <person name="Charrier B."/>
            <person name="Cladiere L."/>
            <person name="Cock J.M."/>
            <person name="Coelho S.M."/>
            <person name="Colleoni C."/>
            <person name="Czjzek M."/>
            <person name="Da Silva C."/>
            <person name="Delage L."/>
            <person name="Denoeud F."/>
            <person name="Deschamps P."/>
            <person name="Dittami S.M."/>
            <person name="Gabaldon T."/>
            <person name="Gachon C.M."/>
            <person name="Groisillier A."/>
            <person name="Herve C."/>
            <person name="Jabbari K."/>
            <person name="Katinka M."/>
            <person name="Kloareg B."/>
            <person name="Kowalczyk N."/>
            <person name="Labadie K."/>
            <person name="Leblanc C."/>
            <person name="Lopez P.J."/>
            <person name="McLachlan D.H."/>
            <person name="Meslet-Cladiere L."/>
            <person name="Moustafa A."/>
            <person name="Nehr Z."/>
            <person name="Nyvall Collen P."/>
            <person name="Panaud O."/>
            <person name="Partensky F."/>
            <person name="Poulain J."/>
            <person name="Rensing S.A."/>
            <person name="Rousvoal S."/>
            <person name="Samson G."/>
            <person name="Symeonidi A."/>
            <person name="Weissenbach J."/>
            <person name="Zambounis A."/>
            <person name="Wincker P."/>
            <person name="Boyen C."/>
        </authorList>
    </citation>
    <scope>NUCLEOTIDE SEQUENCE [LARGE SCALE GENOMIC DNA]</scope>
    <source>
        <strain evidence="3">cv. Stackhouse</strain>
    </source>
</reference>
<proteinExistence type="predicted"/>
<dbReference type="GeneID" id="17318959"/>
<evidence type="ECO:0000313" key="3">
    <source>
        <dbReference type="Proteomes" id="UP000012073"/>
    </source>
</evidence>
<organism evidence="2 3">
    <name type="scientific">Chondrus crispus</name>
    <name type="common">Carrageen Irish moss</name>
    <name type="synonym">Polymorpha crispa</name>
    <dbReference type="NCBI Taxonomy" id="2769"/>
    <lineage>
        <taxon>Eukaryota</taxon>
        <taxon>Rhodophyta</taxon>
        <taxon>Florideophyceae</taxon>
        <taxon>Rhodymeniophycidae</taxon>
        <taxon>Gigartinales</taxon>
        <taxon>Gigartinaceae</taxon>
        <taxon>Chondrus</taxon>
    </lineage>
</organism>
<dbReference type="RefSeq" id="XP_005711248.1">
    <property type="nucleotide sequence ID" value="XM_005711191.1"/>
</dbReference>
<feature type="region of interest" description="Disordered" evidence="1">
    <location>
        <begin position="1"/>
        <end position="30"/>
    </location>
</feature>
<sequence>MQTKPPSIAHSERRFMSSLSENASPTEDSIVTHGNQMDPSFVSEETFATFNSIFGPLSKVTKTAMGGGNVCPTCSKVSPHHLKIPPVSRSQSPLTLHWSPLPHPTTTTNMKDL</sequence>
<dbReference type="Gramene" id="CDF40954">
    <property type="protein sequence ID" value="CDF40954"/>
    <property type="gene ID" value="CHC_T00007546001"/>
</dbReference>
<dbReference type="EMBL" id="HG002285">
    <property type="protein sequence ID" value="CDF40954.1"/>
    <property type="molecule type" value="Genomic_DNA"/>
</dbReference>
<evidence type="ECO:0000256" key="1">
    <source>
        <dbReference type="SAM" id="MobiDB-lite"/>
    </source>
</evidence>
<gene>
    <name evidence="2" type="ORF">CHC_T00007546001</name>
</gene>
<dbReference type="KEGG" id="ccp:CHC_T00007546001"/>
<accession>R7QS61</accession>
<dbReference type="AlphaFoldDB" id="R7QS61"/>
<feature type="compositionally biased region" description="Polar residues" evidence="1">
    <location>
        <begin position="17"/>
        <end position="30"/>
    </location>
</feature>
<feature type="compositionally biased region" description="Polar residues" evidence="1">
    <location>
        <begin position="104"/>
        <end position="113"/>
    </location>
</feature>
<name>R7QS61_CHOCR</name>
<protein>
    <submittedName>
        <fullName evidence="2">Uncharacterized protein</fullName>
    </submittedName>
</protein>
<dbReference type="Proteomes" id="UP000012073">
    <property type="component" value="Unassembled WGS sequence"/>
</dbReference>
<feature type="region of interest" description="Disordered" evidence="1">
    <location>
        <begin position="85"/>
        <end position="113"/>
    </location>
</feature>
<evidence type="ECO:0000313" key="2">
    <source>
        <dbReference type="EMBL" id="CDF40954.1"/>
    </source>
</evidence>
<keyword evidence="3" id="KW-1185">Reference proteome</keyword>